<protein>
    <recommendedName>
        <fullName evidence="4 6">dTDP-4-dehydrorhamnose reductase</fullName>
        <ecNumber evidence="3 6">1.1.1.133</ecNumber>
    </recommendedName>
</protein>
<dbReference type="GO" id="GO:0019305">
    <property type="term" value="P:dTDP-rhamnose biosynthetic process"/>
    <property type="evidence" value="ECO:0007669"/>
    <property type="project" value="UniProtKB-UniPathway"/>
</dbReference>
<evidence type="ECO:0000256" key="2">
    <source>
        <dbReference type="ARBA" id="ARBA00010944"/>
    </source>
</evidence>
<dbReference type="InterPro" id="IPR005913">
    <property type="entry name" value="dTDP_dehydrorham_reduct"/>
</dbReference>
<dbReference type="InterPro" id="IPR036291">
    <property type="entry name" value="NAD(P)-bd_dom_sf"/>
</dbReference>
<dbReference type="PANTHER" id="PTHR10491">
    <property type="entry name" value="DTDP-4-DEHYDRORHAMNOSE REDUCTASE"/>
    <property type="match status" value="1"/>
</dbReference>
<comment type="cofactor">
    <cofactor evidence="6">
        <name>Mg(2+)</name>
        <dbReference type="ChEBI" id="CHEBI:18420"/>
    </cofactor>
    <text evidence="6">Binds 1 Mg(2+) ion per monomer.</text>
</comment>
<evidence type="ECO:0000313" key="9">
    <source>
        <dbReference type="Proteomes" id="UP000307378"/>
    </source>
</evidence>
<dbReference type="Gene3D" id="3.90.25.10">
    <property type="entry name" value="UDP-galactose 4-epimerase, domain 1"/>
    <property type="match status" value="1"/>
</dbReference>
<dbReference type="PANTHER" id="PTHR10491:SF4">
    <property type="entry name" value="METHIONINE ADENOSYLTRANSFERASE 2 SUBUNIT BETA"/>
    <property type="match status" value="1"/>
</dbReference>
<dbReference type="AlphaFoldDB" id="A0A4S8PN25"/>
<comment type="function">
    <text evidence="6">Catalyzes the reduction of dTDP-6-deoxy-L-lyxo-4-hexulose to yield dTDP-L-rhamnose.</text>
</comment>
<dbReference type="EMBL" id="STGU01000023">
    <property type="protein sequence ID" value="THV31092.1"/>
    <property type="molecule type" value="Genomic_DNA"/>
</dbReference>
<reference evidence="8 9" key="1">
    <citation type="submission" date="2019-04" db="EMBL/GenBank/DDBJ databases">
        <title>genome sequence of strain W3.</title>
        <authorList>
            <person name="Gao J."/>
            <person name="Sun J."/>
        </authorList>
    </citation>
    <scope>NUCLEOTIDE SEQUENCE [LARGE SCALE GENOMIC DNA]</scope>
    <source>
        <strain evidence="8 9">W3</strain>
    </source>
</reference>
<organism evidence="8 9">
    <name type="scientific">Rhizobium rosettiformans W3</name>
    <dbReference type="NCBI Taxonomy" id="538378"/>
    <lineage>
        <taxon>Bacteria</taxon>
        <taxon>Pseudomonadati</taxon>
        <taxon>Pseudomonadota</taxon>
        <taxon>Alphaproteobacteria</taxon>
        <taxon>Hyphomicrobiales</taxon>
        <taxon>Rhizobiaceae</taxon>
        <taxon>Rhizobium/Agrobacterium group</taxon>
        <taxon>Rhizobium</taxon>
    </lineage>
</organism>
<proteinExistence type="inferred from homology"/>
<dbReference type="NCBIfam" id="TIGR01214">
    <property type="entry name" value="rmlD"/>
    <property type="match status" value="1"/>
</dbReference>
<dbReference type="Proteomes" id="UP000307378">
    <property type="component" value="Unassembled WGS sequence"/>
</dbReference>
<dbReference type="SUPFAM" id="SSF51735">
    <property type="entry name" value="NAD(P)-binding Rossmann-fold domains"/>
    <property type="match status" value="1"/>
</dbReference>
<evidence type="ECO:0000256" key="4">
    <source>
        <dbReference type="ARBA" id="ARBA00017099"/>
    </source>
</evidence>
<gene>
    <name evidence="8" type="primary">rfbD</name>
    <name evidence="8" type="ORF">FAA86_22555</name>
</gene>
<evidence type="ECO:0000256" key="5">
    <source>
        <dbReference type="ARBA" id="ARBA00048200"/>
    </source>
</evidence>
<dbReference type="GO" id="GO:0008831">
    <property type="term" value="F:dTDP-4-dehydrorhamnose reductase activity"/>
    <property type="evidence" value="ECO:0007669"/>
    <property type="project" value="UniProtKB-EC"/>
</dbReference>
<accession>A0A4S8PN25</accession>
<comment type="caution">
    <text evidence="8">The sequence shown here is derived from an EMBL/GenBank/DDBJ whole genome shotgun (WGS) entry which is preliminary data.</text>
</comment>
<dbReference type="UniPathway" id="UPA00124"/>
<evidence type="ECO:0000256" key="6">
    <source>
        <dbReference type="RuleBase" id="RU364082"/>
    </source>
</evidence>
<dbReference type="EC" id="1.1.1.133" evidence="3 6"/>
<evidence type="ECO:0000256" key="1">
    <source>
        <dbReference type="ARBA" id="ARBA00004781"/>
    </source>
</evidence>
<comment type="catalytic activity">
    <reaction evidence="5 6">
        <text>dTDP-beta-L-rhamnose + NADP(+) = dTDP-4-dehydro-beta-L-rhamnose + NADPH + H(+)</text>
        <dbReference type="Rhea" id="RHEA:21796"/>
        <dbReference type="ChEBI" id="CHEBI:15378"/>
        <dbReference type="ChEBI" id="CHEBI:57510"/>
        <dbReference type="ChEBI" id="CHEBI:57783"/>
        <dbReference type="ChEBI" id="CHEBI:58349"/>
        <dbReference type="ChEBI" id="CHEBI:62830"/>
        <dbReference type="EC" id="1.1.1.133"/>
    </reaction>
</comment>
<evidence type="ECO:0000256" key="3">
    <source>
        <dbReference type="ARBA" id="ARBA00012929"/>
    </source>
</evidence>
<keyword evidence="6 8" id="KW-0560">Oxidoreductase</keyword>
<comment type="similarity">
    <text evidence="2 6">Belongs to the dTDP-4-dehydrorhamnose reductase family.</text>
</comment>
<dbReference type="InterPro" id="IPR029903">
    <property type="entry name" value="RmlD-like-bd"/>
</dbReference>
<name>A0A4S8PN25_9HYPH</name>
<sequence>MRKILITGATGQVGKALAALSWPDNILLDMPARQFLDLANPDLVHSHVSSADYSAIINCGAYTAVDRAEDEPLEAYRINGLAPAALAKAAAGLAIPMLHVSTDYVFDGKKTDPYLEDDPIGPISVYGASKASGELAVRCLSANHVILRTSWVFSSVGTNFVKTMLRLSDRPQLRVVADQHGCPTAAQDIAGALRDIVLRKLDRPQDAPTGTYHFSSDEATTWYDFALAIFAMAKEAGLAVPSVEAIETKDYPTAARRPANSVMSTARLERDYGIRPGQWRRALKDTFASLHQS</sequence>
<evidence type="ECO:0000313" key="8">
    <source>
        <dbReference type="EMBL" id="THV31092.1"/>
    </source>
</evidence>
<dbReference type="Pfam" id="PF04321">
    <property type="entry name" value="RmlD_sub_bind"/>
    <property type="match status" value="1"/>
</dbReference>
<feature type="domain" description="RmlD-like substrate binding" evidence="7">
    <location>
        <begin position="3"/>
        <end position="290"/>
    </location>
</feature>
<dbReference type="Gene3D" id="3.40.50.720">
    <property type="entry name" value="NAD(P)-binding Rossmann-like Domain"/>
    <property type="match status" value="1"/>
</dbReference>
<dbReference type="CDD" id="cd05254">
    <property type="entry name" value="dTDP_HR_like_SDR_e"/>
    <property type="match status" value="1"/>
</dbReference>
<comment type="pathway">
    <text evidence="1 6">Carbohydrate biosynthesis; dTDP-L-rhamnose biosynthesis.</text>
</comment>
<keyword evidence="6" id="KW-0521">NADP</keyword>
<dbReference type="RefSeq" id="WP_136543365.1">
    <property type="nucleotide sequence ID" value="NZ_STGU01000023.1"/>
</dbReference>
<evidence type="ECO:0000259" key="7">
    <source>
        <dbReference type="Pfam" id="PF04321"/>
    </source>
</evidence>